<feature type="region of interest" description="Disordered" evidence="1">
    <location>
        <begin position="40"/>
        <end position="62"/>
    </location>
</feature>
<accession>F4R609</accession>
<protein>
    <submittedName>
        <fullName evidence="2">Uncharacterized protein</fullName>
    </submittedName>
</protein>
<dbReference type="EMBL" id="GL883091">
    <property type="protein sequence ID" value="EGG12164.1"/>
    <property type="molecule type" value="Genomic_DNA"/>
</dbReference>
<feature type="compositionally biased region" description="Basic and acidic residues" evidence="1">
    <location>
        <begin position="234"/>
        <end position="247"/>
    </location>
</feature>
<dbReference type="InParanoid" id="F4R609"/>
<dbReference type="VEuPathDB" id="FungiDB:MELLADRAFT_102105"/>
<feature type="compositionally biased region" description="Acidic residues" evidence="1">
    <location>
        <begin position="272"/>
        <end position="311"/>
    </location>
</feature>
<proteinExistence type="predicted"/>
<dbReference type="OrthoDB" id="2507498at2759"/>
<name>F4R609_MELLP</name>
<feature type="region of interest" description="Disordered" evidence="1">
    <location>
        <begin position="127"/>
        <end position="213"/>
    </location>
</feature>
<sequence>MVIHRKRRVTKNNVGDDDRVLTRARVDVRKTRGILAERIREMGGEEPAATSTSDHNRPQDEGVVEERGLVRPDYTNLSLSELRLQIKPFKIVGSGGMQKEELLQLCHLFCTEQTPESETGQRVVTRLRGRANRSQDVATELPEPEDLCNQSVDVNHGSRRGSSRRSSRSASPERGLIMDTEDEQVSGRRKRIKNRRPPNDDDAESDTGSGIRLDHFIPASRRLTDKSELGIIQERRSTVEFPSRERGTALPRPAPTVLHSKDKGKQRAVSESDYEPDEEEIGDASDEENIDEPDEDGIDEPDEDGIDEPDGDPMSQDDSSKEMYGNIDQILDGLDDMNLPDPNAYPSDDDSMSHHGESDRFKRLELAQKETNQNVAQIATAVREIAETVKKMQHDASSGSGRRGRGGTQAKNLLGSDFLRRIRTHIWTLMGVKNEGRVPPSASEHERSRWKRKIPKNFVNSSLNLEEAEQVDDERDPRFPYRGGPGGENSNPQVLLIMWKMMNSVGVKSFRPIWEERMGSPENKFLWQLATAIFLRLVKCGEYDDVTNDQAKPAVVHAALAKHARQRLQRSFREYNSLSRAELEARQKDGVRHSRLNVWKNRRCETAIALQGMWSLCPFIKAASSDDETDEDEEFSEEKQKRCRVLRLPWRSAALEDLLVRLDAYHKRKKEESPKGTRGAKPRIRIRDDEEDRKESRIPAPEGLPIDCYSPEWLSTLDPEEREELGIIEETKLTYFQRLASELGV</sequence>
<dbReference type="GeneID" id="18921571"/>
<reference evidence="3" key="1">
    <citation type="journal article" date="2011" name="Proc. Natl. Acad. Sci. U.S.A.">
        <title>Obligate biotrophy features unraveled by the genomic analysis of rust fungi.</title>
        <authorList>
            <person name="Duplessis S."/>
            <person name="Cuomo C.A."/>
            <person name="Lin Y.-C."/>
            <person name="Aerts A."/>
            <person name="Tisserant E."/>
            <person name="Veneault-Fourrey C."/>
            <person name="Joly D.L."/>
            <person name="Hacquard S."/>
            <person name="Amselem J."/>
            <person name="Cantarel B.L."/>
            <person name="Chiu R."/>
            <person name="Coutinho P.M."/>
            <person name="Feau N."/>
            <person name="Field M."/>
            <person name="Frey P."/>
            <person name="Gelhaye E."/>
            <person name="Goldberg J."/>
            <person name="Grabherr M.G."/>
            <person name="Kodira C.D."/>
            <person name="Kohler A."/>
            <person name="Kuees U."/>
            <person name="Lindquist E.A."/>
            <person name="Lucas S.M."/>
            <person name="Mago R."/>
            <person name="Mauceli E."/>
            <person name="Morin E."/>
            <person name="Murat C."/>
            <person name="Pangilinan J.L."/>
            <person name="Park R."/>
            <person name="Pearson M."/>
            <person name="Quesneville H."/>
            <person name="Rouhier N."/>
            <person name="Sakthikumar S."/>
            <person name="Salamov A.A."/>
            <person name="Schmutz J."/>
            <person name="Selles B."/>
            <person name="Shapiro H."/>
            <person name="Tanguay P."/>
            <person name="Tuskan G.A."/>
            <person name="Henrissat B."/>
            <person name="Van de Peer Y."/>
            <person name="Rouze P."/>
            <person name="Ellis J.G."/>
            <person name="Dodds P.N."/>
            <person name="Schein J.E."/>
            <person name="Zhong S."/>
            <person name="Hamelin R.C."/>
            <person name="Grigoriev I.V."/>
            <person name="Szabo L.J."/>
            <person name="Martin F."/>
        </authorList>
    </citation>
    <scope>NUCLEOTIDE SEQUENCE [LARGE SCALE GENOMIC DNA]</scope>
    <source>
        <strain evidence="3">98AG31 / pathotype 3-4-7</strain>
    </source>
</reference>
<feature type="compositionally biased region" description="Basic residues" evidence="1">
    <location>
        <begin position="187"/>
        <end position="196"/>
    </location>
</feature>
<feature type="region of interest" description="Disordered" evidence="1">
    <location>
        <begin position="467"/>
        <end position="487"/>
    </location>
</feature>
<organism evidence="3">
    <name type="scientific">Melampsora larici-populina (strain 98AG31 / pathotype 3-4-7)</name>
    <name type="common">Poplar leaf rust fungus</name>
    <dbReference type="NCBI Taxonomy" id="747676"/>
    <lineage>
        <taxon>Eukaryota</taxon>
        <taxon>Fungi</taxon>
        <taxon>Dikarya</taxon>
        <taxon>Basidiomycota</taxon>
        <taxon>Pucciniomycotina</taxon>
        <taxon>Pucciniomycetes</taxon>
        <taxon>Pucciniales</taxon>
        <taxon>Melampsoraceae</taxon>
        <taxon>Melampsora</taxon>
    </lineage>
</organism>
<evidence type="ECO:0000313" key="3">
    <source>
        <dbReference type="Proteomes" id="UP000001072"/>
    </source>
</evidence>
<feature type="region of interest" description="Disordered" evidence="1">
    <location>
        <begin position="234"/>
        <end position="358"/>
    </location>
</feature>
<evidence type="ECO:0000256" key="1">
    <source>
        <dbReference type="SAM" id="MobiDB-lite"/>
    </source>
</evidence>
<feature type="compositionally biased region" description="Basic and acidic residues" evidence="1">
    <location>
        <begin position="259"/>
        <end position="270"/>
    </location>
</feature>
<dbReference type="RefSeq" id="XP_007404539.1">
    <property type="nucleotide sequence ID" value="XM_007404477.1"/>
</dbReference>
<feature type="compositionally biased region" description="Basic residues" evidence="1">
    <location>
        <begin position="157"/>
        <end position="167"/>
    </location>
</feature>
<feature type="compositionally biased region" description="Basic and acidic residues" evidence="1">
    <location>
        <begin position="685"/>
        <end position="697"/>
    </location>
</feature>
<feature type="region of interest" description="Disordered" evidence="1">
    <location>
        <begin position="669"/>
        <end position="702"/>
    </location>
</feature>
<dbReference type="AlphaFoldDB" id="F4R609"/>
<gene>
    <name evidence="2" type="ORF">MELLADRAFT_102105</name>
</gene>
<dbReference type="HOGENOM" id="CLU_021985_0_0_1"/>
<keyword evidence="3" id="KW-1185">Reference proteome</keyword>
<dbReference type="Proteomes" id="UP000001072">
    <property type="component" value="Unassembled WGS sequence"/>
</dbReference>
<dbReference type="KEGG" id="mlr:MELLADRAFT_102105"/>
<evidence type="ECO:0000313" key="2">
    <source>
        <dbReference type="EMBL" id="EGG12164.1"/>
    </source>
</evidence>